<evidence type="ECO:0000313" key="7">
    <source>
        <dbReference type="EMBL" id="MCC4309436.1"/>
    </source>
</evidence>
<feature type="binding site" evidence="4">
    <location>
        <position position="321"/>
    </location>
    <ligand>
        <name>substrate</name>
    </ligand>
</feature>
<dbReference type="AlphaFoldDB" id="A0A9Q3YP55"/>
<sequence>MRIDMFGDTLCAMVTATAMAQSGHRVRWWLPPGRIARALDDDRVLYQEPGLSELVSAQRRAGRLDCRTDEPGLADVNGEPAVSEPAPVVCLALQPGDLERAGHLADWAGRGGARLLVNQSVFPVGTTEQLQARLRDAGADTPVVCLPDTLQEGQALDSFTRPHHILLGCDEREAEVLMRELLRPYNRRRDVLKVMLPREAEFTKLAISGMLATRLSYMNDMALLAEELAVDIDVIRQGVGSDPRIGEAYLYAGCGFGGPGFSRDVMSLTDTLRSRRIGAELLEQVLQINERQKEVLFRKFWRHFEGDVEERRVTLWGAAFKPGSDRVDNGPALRLIEALWAQGVDVHVHDPLALPELSNWARGKGTLTLHDDPYEAARDSDALMLVTEWKAYWGPDWDDLKAAMRTPLILDGRNIYDPAYVKRQGFTYHGIGRG</sequence>
<keyword evidence="2 3" id="KW-0560">Oxidoreductase</keyword>
<dbReference type="PIRSF" id="PIRSF500134">
    <property type="entry name" value="UDPglc_DH_bac"/>
    <property type="match status" value="1"/>
</dbReference>
<comment type="caution">
    <text evidence="7">The sequence shown here is derived from an EMBL/GenBank/DDBJ whole genome shotgun (WGS) entry which is preliminary data.</text>
</comment>
<evidence type="ECO:0000256" key="5">
    <source>
        <dbReference type="PIRSR" id="PIRSR500134-3"/>
    </source>
</evidence>
<feature type="binding site" evidence="4">
    <location>
        <position position="204"/>
    </location>
    <ligand>
        <name>substrate</name>
    </ligand>
</feature>
<evidence type="ECO:0000259" key="6">
    <source>
        <dbReference type="SMART" id="SM00984"/>
    </source>
</evidence>
<organism evidence="7 8">
    <name type="scientific">Alloalcanivorax marinus</name>
    <dbReference type="NCBI Taxonomy" id="1177169"/>
    <lineage>
        <taxon>Bacteria</taxon>
        <taxon>Pseudomonadati</taxon>
        <taxon>Pseudomonadota</taxon>
        <taxon>Gammaproteobacteria</taxon>
        <taxon>Oceanospirillales</taxon>
        <taxon>Alcanivoracaceae</taxon>
        <taxon>Alloalcanivorax</taxon>
    </lineage>
</organism>
<keyword evidence="3 5" id="KW-0520">NAD</keyword>
<feature type="binding site" evidence="4">
    <location>
        <position position="257"/>
    </location>
    <ligand>
        <name>substrate</name>
    </ligand>
</feature>
<feature type="domain" description="UDP-glucose/GDP-mannose dehydrogenase C-terminal" evidence="6">
    <location>
        <begin position="314"/>
        <end position="418"/>
    </location>
</feature>
<dbReference type="Pfam" id="PF00984">
    <property type="entry name" value="UDPG_MGDP_dh"/>
    <property type="match status" value="1"/>
</dbReference>
<gene>
    <name evidence="7" type="ORF">LL252_12735</name>
</gene>
<evidence type="ECO:0000256" key="1">
    <source>
        <dbReference type="ARBA" id="ARBA00015132"/>
    </source>
</evidence>
<dbReference type="InterPro" id="IPR014026">
    <property type="entry name" value="UDP-Glc/GDP-Man_DH_dimer"/>
</dbReference>
<dbReference type="GO" id="GO:0051287">
    <property type="term" value="F:NAD binding"/>
    <property type="evidence" value="ECO:0007669"/>
    <property type="project" value="InterPro"/>
</dbReference>
<dbReference type="PANTHER" id="PTHR43750">
    <property type="entry name" value="UDP-GLUCOSE 6-DEHYDROGENASE TUAD"/>
    <property type="match status" value="1"/>
</dbReference>
<reference evidence="7" key="1">
    <citation type="submission" date="2021-10" db="EMBL/GenBank/DDBJ databases">
        <title>The diversity and Nitrogen Metabolism of Culturable Nitrate-Utilizing Bacteria Within the Oxygen Minimum Zone of the Changjiang (Yangtze River)Estuary.</title>
        <authorList>
            <person name="Zhang D."/>
            <person name="Zheng J."/>
            <person name="Liu S."/>
            <person name="He W."/>
        </authorList>
    </citation>
    <scope>NUCLEOTIDE SEQUENCE</scope>
    <source>
        <strain evidence="7">FXH-223</strain>
    </source>
</reference>
<dbReference type="Pfam" id="PF03720">
    <property type="entry name" value="UDPG_MGDP_dh_C"/>
    <property type="match status" value="1"/>
</dbReference>
<dbReference type="InterPro" id="IPR008927">
    <property type="entry name" value="6-PGluconate_DH-like_C_sf"/>
</dbReference>
<evidence type="ECO:0000313" key="8">
    <source>
        <dbReference type="Proteomes" id="UP001108027"/>
    </source>
</evidence>
<dbReference type="RefSeq" id="WP_228234269.1">
    <property type="nucleotide sequence ID" value="NZ_JAJGNA010000016.1"/>
</dbReference>
<dbReference type="SUPFAM" id="SSF52413">
    <property type="entry name" value="UDP-glucose/GDP-mannose dehydrogenase C-terminal domain"/>
    <property type="match status" value="1"/>
</dbReference>
<feature type="binding site" evidence="4">
    <location>
        <begin position="249"/>
        <end position="253"/>
    </location>
    <ligand>
        <name>substrate</name>
    </ligand>
</feature>
<dbReference type="Gene3D" id="1.20.5.100">
    <property type="entry name" value="Cytochrome c1, transmembrane anchor, C-terminal"/>
    <property type="match status" value="1"/>
</dbReference>
<evidence type="ECO:0000256" key="4">
    <source>
        <dbReference type="PIRSR" id="PIRSR500134-2"/>
    </source>
</evidence>
<dbReference type="GO" id="GO:0003979">
    <property type="term" value="F:UDP-glucose 6-dehydrogenase activity"/>
    <property type="evidence" value="ECO:0007669"/>
    <property type="project" value="UniProtKB-EC"/>
</dbReference>
<dbReference type="InterPro" id="IPR014027">
    <property type="entry name" value="UDP-Glc/GDP-Man_DH_C"/>
</dbReference>
<dbReference type="EC" id="1.1.1.22" evidence="3"/>
<dbReference type="PIRSF" id="PIRSF000124">
    <property type="entry name" value="UDPglc_GDPman_dh"/>
    <property type="match status" value="1"/>
</dbReference>
<dbReference type="Proteomes" id="UP001108027">
    <property type="component" value="Unassembled WGS sequence"/>
</dbReference>
<dbReference type="EMBL" id="JAJGNA010000016">
    <property type="protein sequence ID" value="MCC4309436.1"/>
    <property type="molecule type" value="Genomic_DNA"/>
</dbReference>
<dbReference type="InterPro" id="IPR036220">
    <property type="entry name" value="UDP-Glc/GDP-Man_DH_C_sf"/>
</dbReference>
<comment type="similarity">
    <text evidence="3">Belongs to the UDP-glucose/GDP-mannose dehydrogenase family.</text>
</comment>
<dbReference type="InterPro" id="IPR036291">
    <property type="entry name" value="NAD(P)-bd_dom_sf"/>
</dbReference>
<accession>A0A9Q3YP55</accession>
<dbReference type="GO" id="GO:0000271">
    <property type="term" value="P:polysaccharide biosynthetic process"/>
    <property type="evidence" value="ECO:0007669"/>
    <property type="project" value="InterPro"/>
</dbReference>
<dbReference type="NCBIfam" id="TIGR03026">
    <property type="entry name" value="NDP-sugDHase"/>
    <property type="match status" value="1"/>
</dbReference>
<dbReference type="PANTHER" id="PTHR43750:SF3">
    <property type="entry name" value="UDP-GLUCOSE 6-DEHYDROGENASE TUAD"/>
    <property type="match status" value="1"/>
</dbReference>
<name>A0A9Q3YP55_9GAMM</name>
<dbReference type="InterPro" id="IPR017476">
    <property type="entry name" value="UDP-Glc/GDP-Man"/>
</dbReference>
<dbReference type="Gene3D" id="3.40.50.720">
    <property type="entry name" value="NAD(P)-binding Rossmann-like Domain"/>
    <property type="match status" value="2"/>
</dbReference>
<protein>
    <recommendedName>
        <fullName evidence="1 3">UDP-glucose 6-dehydrogenase</fullName>
        <ecNumber evidence="3">1.1.1.22</ecNumber>
    </recommendedName>
</protein>
<dbReference type="InterPro" id="IPR028357">
    <property type="entry name" value="UDPglc_DH_bac"/>
</dbReference>
<dbReference type="SUPFAM" id="SSF51735">
    <property type="entry name" value="NAD(P)-binding Rossmann-fold domains"/>
    <property type="match status" value="1"/>
</dbReference>
<evidence type="ECO:0000256" key="3">
    <source>
        <dbReference type="PIRNR" id="PIRNR000124"/>
    </source>
</evidence>
<evidence type="ECO:0000256" key="2">
    <source>
        <dbReference type="ARBA" id="ARBA00023002"/>
    </source>
</evidence>
<comment type="catalytic activity">
    <reaction evidence="3">
        <text>UDP-alpha-D-glucose + 2 NAD(+) + H2O = UDP-alpha-D-glucuronate + 2 NADH + 3 H(+)</text>
        <dbReference type="Rhea" id="RHEA:23596"/>
        <dbReference type="ChEBI" id="CHEBI:15377"/>
        <dbReference type="ChEBI" id="CHEBI:15378"/>
        <dbReference type="ChEBI" id="CHEBI:57540"/>
        <dbReference type="ChEBI" id="CHEBI:57945"/>
        <dbReference type="ChEBI" id="CHEBI:58052"/>
        <dbReference type="ChEBI" id="CHEBI:58885"/>
        <dbReference type="EC" id="1.1.1.22"/>
    </reaction>
</comment>
<keyword evidence="8" id="KW-1185">Reference proteome</keyword>
<dbReference type="SMART" id="SM00984">
    <property type="entry name" value="UDPG_MGDP_dh_C"/>
    <property type="match status" value="1"/>
</dbReference>
<dbReference type="SUPFAM" id="SSF48179">
    <property type="entry name" value="6-phosphogluconate dehydrogenase C-terminal domain-like"/>
    <property type="match status" value="1"/>
</dbReference>
<proteinExistence type="inferred from homology"/>
<feature type="binding site" evidence="5">
    <location>
        <position position="152"/>
    </location>
    <ligand>
        <name>NAD(+)</name>
        <dbReference type="ChEBI" id="CHEBI:57540"/>
    </ligand>
</feature>